<dbReference type="InterPro" id="IPR036047">
    <property type="entry name" value="F-box-like_dom_sf"/>
</dbReference>
<dbReference type="InterPro" id="IPR055302">
    <property type="entry name" value="F-box_dom-containing"/>
</dbReference>
<feature type="compositionally biased region" description="Basic and acidic residues" evidence="1">
    <location>
        <begin position="15"/>
        <end position="29"/>
    </location>
</feature>
<dbReference type="InterPro" id="IPR032675">
    <property type="entry name" value="LRR_dom_sf"/>
</dbReference>
<dbReference type="InParanoid" id="A0A1B6QAE6"/>
<dbReference type="Pfam" id="PF24758">
    <property type="entry name" value="LRR_At5g56370"/>
    <property type="match status" value="1"/>
</dbReference>
<reference evidence="4" key="2">
    <citation type="journal article" date="2018" name="Plant J.">
        <title>The Sorghum bicolor reference genome: improved assembly, gene annotations, a transcriptome atlas, and signatures of genome organization.</title>
        <authorList>
            <person name="McCormick R.F."/>
            <person name="Truong S.K."/>
            <person name="Sreedasyam A."/>
            <person name="Jenkins J."/>
            <person name="Shu S."/>
            <person name="Sims D."/>
            <person name="Kennedy M."/>
            <person name="Amirebrahimi M."/>
            <person name="Weers B.D."/>
            <person name="McKinley B."/>
            <person name="Mattison A."/>
            <person name="Morishige D.T."/>
            <person name="Grimwood J."/>
            <person name="Schmutz J."/>
            <person name="Mullet J.E."/>
        </authorList>
    </citation>
    <scope>NUCLEOTIDE SEQUENCE [LARGE SCALE GENOMIC DNA]</scope>
    <source>
        <strain evidence="4">cv. BTx623</strain>
    </source>
</reference>
<dbReference type="InterPro" id="IPR006566">
    <property type="entry name" value="FBD"/>
</dbReference>
<dbReference type="Proteomes" id="UP000000768">
    <property type="component" value="Chromosome 2"/>
</dbReference>
<keyword evidence="4" id="KW-1185">Reference proteome</keyword>
<feature type="region of interest" description="Disordered" evidence="1">
    <location>
        <begin position="1"/>
        <end position="29"/>
    </location>
</feature>
<evidence type="ECO:0000259" key="2">
    <source>
        <dbReference type="SMART" id="SM00256"/>
    </source>
</evidence>
<evidence type="ECO:0000313" key="3">
    <source>
        <dbReference type="EMBL" id="KXG34899.1"/>
    </source>
</evidence>
<gene>
    <name evidence="3" type="ORF">SORBI_3002G105900</name>
</gene>
<dbReference type="AlphaFoldDB" id="A0A1B6QAE6"/>
<dbReference type="Gramene" id="KXG34899">
    <property type="protein sequence ID" value="KXG34899"/>
    <property type="gene ID" value="SORBI_3002G105900"/>
</dbReference>
<dbReference type="eggNOG" id="ENOG502RRNZ">
    <property type="taxonomic scope" value="Eukaryota"/>
</dbReference>
<proteinExistence type="predicted"/>
<dbReference type="PANTHER" id="PTHR32141">
    <property type="match status" value="1"/>
</dbReference>
<dbReference type="PANTHER" id="PTHR32141:SF179">
    <property type="entry name" value="F-BOX DOMAIN-CONTAINING PROTEIN"/>
    <property type="match status" value="1"/>
</dbReference>
<reference evidence="3 4" key="1">
    <citation type="journal article" date="2009" name="Nature">
        <title>The Sorghum bicolor genome and the diversification of grasses.</title>
        <authorList>
            <person name="Paterson A.H."/>
            <person name="Bowers J.E."/>
            <person name="Bruggmann R."/>
            <person name="Dubchak I."/>
            <person name="Grimwood J."/>
            <person name="Gundlach H."/>
            <person name="Haberer G."/>
            <person name="Hellsten U."/>
            <person name="Mitros T."/>
            <person name="Poliakov A."/>
            <person name="Schmutz J."/>
            <person name="Spannagl M."/>
            <person name="Tang H."/>
            <person name="Wang X."/>
            <person name="Wicker T."/>
            <person name="Bharti A.K."/>
            <person name="Chapman J."/>
            <person name="Feltus F.A."/>
            <person name="Gowik U."/>
            <person name="Grigoriev I.V."/>
            <person name="Lyons E."/>
            <person name="Maher C.A."/>
            <person name="Martis M."/>
            <person name="Narechania A."/>
            <person name="Otillar R.P."/>
            <person name="Penning B.W."/>
            <person name="Salamov A.A."/>
            <person name="Wang Y."/>
            <person name="Zhang L."/>
            <person name="Carpita N.C."/>
            <person name="Freeling M."/>
            <person name="Gingle A.R."/>
            <person name="Hash C.T."/>
            <person name="Keller B."/>
            <person name="Klein P."/>
            <person name="Kresovich S."/>
            <person name="McCann M.C."/>
            <person name="Ming R."/>
            <person name="Peterson D.G."/>
            <person name="Mehboob-ur-Rahman"/>
            <person name="Ware D."/>
            <person name="Westhoff P."/>
            <person name="Mayer K.F."/>
            <person name="Messing J."/>
            <person name="Rokhsar D.S."/>
        </authorList>
    </citation>
    <scope>NUCLEOTIDE SEQUENCE [LARGE SCALE GENOMIC DNA]</scope>
    <source>
        <strain evidence="4">cv. BTx623</strain>
    </source>
</reference>
<dbReference type="Pfam" id="PF08387">
    <property type="entry name" value="FBD"/>
    <property type="match status" value="1"/>
</dbReference>
<evidence type="ECO:0000256" key="1">
    <source>
        <dbReference type="SAM" id="MobiDB-lite"/>
    </source>
</evidence>
<accession>A0A1B6QAE6</accession>
<dbReference type="OMA" id="GIRSVDM"/>
<dbReference type="Gene3D" id="3.80.10.10">
    <property type="entry name" value="Ribonuclease Inhibitor"/>
    <property type="match status" value="1"/>
</dbReference>
<dbReference type="OrthoDB" id="689410at2759"/>
<name>A0A1B6QAE6_SORBI</name>
<dbReference type="SUPFAM" id="SSF52047">
    <property type="entry name" value="RNI-like"/>
    <property type="match status" value="1"/>
</dbReference>
<dbReference type="SUPFAM" id="SSF81383">
    <property type="entry name" value="F-box domain"/>
    <property type="match status" value="1"/>
</dbReference>
<dbReference type="SMART" id="SM00256">
    <property type="entry name" value="FBOX"/>
    <property type="match status" value="1"/>
</dbReference>
<dbReference type="EMBL" id="CM000761">
    <property type="protein sequence ID" value="KXG34899.1"/>
    <property type="molecule type" value="Genomic_DNA"/>
</dbReference>
<feature type="domain" description="F-box" evidence="2">
    <location>
        <begin position="35"/>
        <end position="75"/>
    </location>
</feature>
<evidence type="ECO:0000313" key="4">
    <source>
        <dbReference type="Proteomes" id="UP000000768"/>
    </source>
</evidence>
<organism evidence="3 4">
    <name type="scientific">Sorghum bicolor</name>
    <name type="common">Sorghum</name>
    <name type="synonym">Sorghum vulgare</name>
    <dbReference type="NCBI Taxonomy" id="4558"/>
    <lineage>
        <taxon>Eukaryota</taxon>
        <taxon>Viridiplantae</taxon>
        <taxon>Streptophyta</taxon>
        <taxon>Embryophyta</taxon>
        <taxon>Tracheophyta</taxon>
        <taxon>Spermatophyta</taxon>
        <taxon>Magnoliopsida</taxon>
        <taxon>Liliopsida</taxon>
        <taxon>Poales</taxon>
        <taxon>Poaceae</taxon>
        <taxon>PACMAD clade</taxon>
        <taxon>Panicoideae</taxon>
        <taxon>Andropogonodae</taxon>
        <taxon>Andropogoneae</taxon>
        <taxon>Sorghinae</taxon>
        <taxon>Sorghum</taxon>
    </lineage>
</organism>
<dbReference type="InterPro" id="IPR001810">
    <property type="entry name" value="F-box_dom"/>
</dbReference>
<dbReference type="Pfam" id="PF00646">
    <property type="entry name" value="F-box"/>
    <property type="match status" value="1"/>
</dbReference>
<sequence>MEDAPATKKRFQGPRCKDSTPKEGNEDGVDHISRLPNNILGEIISLLPTMDCARTKCLSSKWSDLWLSGPLNFDYCDLKDPHDDKDLVSIISSIFNAHPGPARRFCIPAHYLCTNIDNVVTWLESPTLNGLQELEFHITEVDFTLSLYPPPPASIFRFSSTLRIVSFGGCRLPDIMVNQLQFPNLQQLTLFDAIISEETLHAMLESCPKLEILLMKHNEGFRYVRINSRSLKSIGVHTDSFRQGPTIEELIIENAPILERLISFERYSRLHISVISAPKLETLGCIFENNDKTMLTLGSTTFLGIRSVDMRAMVPMHTVKVLSVFPLSLCLDDVLNFIRCFPCLEKLYIQLSCAQGHTNQWPRKHRNLIKSLDLCLKTIVMINYRGAAEQSEFVTFFVENARMLESMRFVVPSCFYHDKNWIRSQNRQLKLDKSSSRCVSFTFTENQFHHNMIHVLRASDLSAADPFHCNC</sequence>
<dbReference type="InterPro" id="IPR055411">
    <property type="entry name" value="LRR_FXL15/At3g58940/PEG3-like"/>
</dbReference>
<protein>
    <recommendedName>
        <fullName evidence="2">F-box domain-containing protein</fullName>
    </recommendedName>
</protein>